<dbReference type="GO" id="GO:0016491">
    <property type="term" value="F:oxidoreductase activity"/>
    <property type="evidence" value="ECO:0007669"/>
    <property type="project" value="UniProtKB-KW"/>
</dbReference>
<keyword evidence="1" id="KW-0472">Membrane</keyword>
<feature type="transmembrane region" description="Helical" evidence="1">
    <location>
        <begin position="192"/>
        <end position="211"/>
    </location>
</feature>
<dbReference type="EMBL" id="JAXCLW010000008">
    <property type="protein sequence ID" value="MDY0885286.1"/>
    <property type="molecule type" value="Genomic_DNA"/>
</dbReference>
<organism evidence="3 4">
    <name type="scientific">Dongia soli</name>
    <dbReference type="NCBI Taxonomy" id="600628"/>
    <lineage>
        <taxon>Bacteria</taxon>
        <taxon>Pseudomonadati</taxon>
        <taxon>Pseudomonadota</taxon>
        <taxon>Alphaproteobacteria</taxon>
        <taxon>Rhodospirillales</taxon>
        <taxon>Dongiaceae</taxon>
        <taxon>Dongia</taxon>
    </lineage>
</organism>
<dbReference type="PANTHER" id="PTHR19353:SF73">
    <property type="entry name" value="FATTY ACID DESATURASE"/>
    <property type="match status" value="1"/>
</dbReference>
<dbReference type="InterPro" id="IPR012171">
    <property type="entry name" value="Fatty_acid_desaturase"/>
</dbReference>
<feature type="transmembrane region" description="Helical" evidence="1">
    <location>
        <begin position="56"/>
        <end position="76"/>
    </location>
</feature>
<reference evidence="3 4" key="1">
    <citation type="journal article" date="2016" name="Antonie Van Leeuwenhoek">
        <title>Dongia soli sp. nov., isolated from soil from Dokdo, Korea.</title>
        <authorList>
            <person name="Kim D.U."/>
            <person name="Lee H."/>
            <person name="Kim H."/>
            <person name="Kim S.G."/>
            <person name="Ka J.O."/>
        </authorList>
    </citation>
    <scope>NUCLEOTIDE SEQUENCE [LARGE SCALE GENOMIC DNA]</scope>
    <source>
        <strain evidence="3 4">D78</strain>
    </source>
</reference>
<feature type="domain" description="Fatty acid desaturase" evidence="2">
    <location>
        <begin position="57"/>
        <end position="301"/>
    </location>
</feature>
<evidence type="ECO:0000313" key="4">
    <source>
        <dbReference type="Proteomes" id="UP001279642"/>
    </source>
</evidence>
<dbReference type="EC" id="1.14.19.-" evidence="3"/>
<feature type="transmembrane region" description="Helical" evidence="1">
    <location>
        <begin position="31"/>
        <end position="50"/>
    </location>
</feature>
<accession>A0ABU5EFZ7</accession>
<keyword evidence="1" id="KW-0812">Transmembrane</keyword>
<evidence type="ECO:0000256" key="1">
    <source>
        <dbReference type="SAM" id="Phobius"/>
    </source>
</evidence>
<keyword evidence="3" id="KW-0560">Oxidoreductase</keyword>
<keyword evidence="4" id="KW-1185">Reference proteome</keyword>
<dbReference type="RefSeq" id="WP_320510360.1">
    <property type="nucleotide sequence ID" value="NZ_JAXCLW010000008.1"/>
</dbReference>
<evidence type="ECO:0000259" key="2">
    <source>
        <dbReference type="Pfam" id="PF00487"/>
    </source>
</evidence>
<comment type="caution">
    <text evidence="3">The sequence shown here is derived from an EMBL/GenBank/DDBJ whole genome shotgun (WGS) entry which is preliminary data.</text>
</comment>
<keyword evidence="1" id="KW-1133">Transmembrane helix</keyword>
<dbReference type="Proteomes" id="UP001279642">
    <property type="component" value="Unassembled WGS sequence"/>
</dbReference>
<dbReference type="InterPro" id="IPR005804">
    <property type="entry name" value="FA_desaturase_dom"/>
</dbReference>
<dbReference type="PANTHER" id="PTHR19353">
    <property type="entry name" value="FATTY ACID DESATURASE 2"/>
    <property type="match status" value="1"/>
</dbReference>
<evidence type="ECO:0000313" key="3">
    <source>
        <dbReference type="EMBL" id="MDY0885286.1"/>
    </source>
</evidence>
<feature type="transmembrane region" description="Helical" evidence="1">
    <location>
        <begin position="217"/>
        <end position="235"/>
    </location>
</feature>
<sequence>MPHEATRAHPTRATLKKMMAPYQGARITSSIYQLLNTFPPFVLVCTLMYASLSWSYWLTLALSIIAAGLTVRIFIIQHDCGHGSFLPSPLANAVIGYLCSIVTFTPYASWRRQHAGHHAHWNNLDRRETGVDIYSTCVTVTEYRNANRLQRLKYRIVRHPLISLVVLPPLIFLLLYRVPFDMPAEWRRERRGIYLVNLALFSVFGVLGWSLGFINVLMVHLPIMIFAALFGVWLFSVQHRFERTFWASKENWSATAASLRGSSYLKLPKILQWFSGNIGFHHIHHLNPMIPNYRLQECHDANSVLQTAPVLTLPDALKAWRFALWDQDAERMVGFGEAAGGASASATIGESHG</sequence>
<name>A0ABU5EFZ7_9PROT</name>
<dbReference type="Pfam" id="PF00487">
    <property type="entry name" value="FA_desaturase"/>
    <property type="match status" value="1"/>
</dbReference>
<protein>
    <submittedName>
        <fullName evidence="3">Fatty acid desaturase</fullName>
        <ecNumber evidence="3">1.14.19.-</ecNumber>
    </submittedName>
</protein>
<proteinExistence type="predicted"/>
<gene>
    <name evidence="3" type="ORF">SMD27_20760</name>
</gene>
<feature type="transmembrane region" description="Helical" evidence="1">
    <location>
        <begin position="161"/>
        <end position="180"/>
    </location>
</feature>
<feature type="transmembrane region" description="Helical" evidence="1">
    <location>
        <begin position="88"/>
        <end position="108"/>
    </location>
</feature>